<feature type="compositionally biased region" description="Pro residues" evidence="1">
    <location>
        <begin position="32"/>
        <end position="44"/>
    </location>
</feature>
<dbReference type="EMBL" id="JAHIBW010000010">
    <property type="protein sequence ID" value="KAG7307131.1"/>
    <property type="molecule type" value="Genomic_DNA"/>
</dbReference>
<reference evidence="2 3" key="1">
    <citation type="submission" date="2021-06" db="EMBL/GenBank/DDBJ databases">
        <title>A haploid diamondback moth (Plutella xylostella L.) genome assembly resolves 31 chromosomes and identifies a diamide resistance mutation.</title>
        <authorList>
            <person name="Ward C.M."/>
            <person name="Perry K.D."/>
            <person name="Baker G."/>
            <person name="Powis K."/>
            <person name="Heckel D.G."/>
            <person name="Baxter S.W."/>
        </authorList>
    </citation>
    <scope>NUCLEOTIDE SEQUENCE [LARGE SCALE GENOMIC DNA]</scope>
    <source>
        <strain evidence="2 3">LV</strain>
        <tissue evidence="2">Single pupa</tissue>
    </source>
</reference>
<evidence type="ECO:0000313" key="2">
    <source>
        <dbReference type="EMBL" id="KAG7307131.1"/>
    </source>
</evidence>
<sequence length="59" mass="6316">MPSAAAQRPPLAIRIDPRFIAPAGPRISNVYQPPPPTPPSPLPPRSTTSPSRCSETESR</sequence>
<keyword evidence="3" id="KW-1185">Reference proteome</keyword>
<proteinExistence type="predicted"/>
<evidence type="ECO:0000256" key="1">
    <source>
        <dbReference type="SAM" id="MobiDB-lite"/>
    </source>
</evidence>
<protein>
    <submittedName>
        <fullName evidence="2">Uncharacterized protein</fullName>
    </submittedName>
</protein>
<feature type="region of interest" description="Disordered" evidence="1">
    <location>
        <begin position="1"/>
        <end position="59"/>
    </location>
</feature>
<gene>
    <name evidence="2" type="ORF">JYU34_007273</name>
</gene>
<comment type="caution">
    <text evidence="2">The sequence shown here is derived from an EMBL/GenBank/DDBJ whole genome shotgun (WGS) entry which is preliminary data.</text>
</comment>
<accession>A0ABQ7QQ48</accession>
<organism evidence="2 3">
    <name type="scientific">Plutella xylostella</name>
    <name type="common">Diamondback moth</name>
    <name type="synonym">Plutella maculipennis</name>
    <dbReference type="NCBI Taxonomy" id="51655"/>
    <lineage>
        <taxon>Eukaryota</taxon>
        <taxon>Metazoa</taxon>
        <taxon>Ecdysozoa</taxon>
        <taxon>Arthropoda</taxon>
        <taxon>Hexapoda</taxon>
        <taxon>Insecta</taxon>
        <taxon>Pterygota</taxon>
        <taxon>Neoptera</taxon>
        <taxon>Endopterygota</taxon>
        <taxon>Lepidoptera</taxon>
        <taxon>Glossata</taxon>
        <taxon>Ditrysia</taxon>
        <taxon>Yponomeutoidea</taxon>
        <taxon>Plutellidae</taxon>
        <taxon>Plutella</taxon>
    </lineage>
</organism>
<dbReference type="Proteomes" id="UP000823941">
    <property type="component" value="Chromosome 10"/>
</dbReference>
<evidence type="ECO:0000313" key="3">
    <source>
        <dbReference type="Proteomes" id="UP000823941"/>
    </source>
</evidence>
<name>A0ABQ7QQ48_PLUXY</name>